<reference evidence="2 3" key="1">
    <citation type="submission" date="2021-06" db="EMBL/GenBank/DDBJ databases">
        <title>Caerostris darwini draft genome.</title>
        <authorList>
            <person name="Kono N."/>
            <person name="Arakawa K."/>
        </authorList>
    </citation>
    <scope>NUCLEOTIDE SEQUENCE [LARGE SCALE GENOMIC DNA]</scope>
</reference>
<feature type="region of interest" description="Disordered" evidence="1">
    <location>
        <begin position="1"/>
        <end position="20"/>
    </location>
</feature>
<dbReference type="Proteomes" id="UP001054837">
    <property type="component" value="Unassembled WGS sequence"/>
</dbReference>
<dbReference type="AlphaFoldDB" id="A0AAV4R8Z3"/>
<keyword evidence="3" id="KW-1185">Reference proteome</keyword>
<evidence type="ECO:0000313" key="3">
    <source>
        <dbReference type="Proteomes" id="UP001054837"/>
    </source>
</evidence>
<sequence>MGRAKPPNNEARSRRLDEADRSLKRNKRCVKLSVNGGWRNAWKKLQRMIWAGPPSLNPCASTCGRCDSVFSHHLPLYVQVPWERYKTSYVRSTTRRRSKAGKHPVSLKQVSSIICQKIRSTQNISLIKSYSEFLRKHCTDTNVKVRAYRCMLNLLVNTNMYKEASKLVQEFIETEIPLSNLQLSSLKLLHNYCLRNLDKDKDVLTFPLPIKETYNSSSESDAEE</sequence>
<protein>
    <submittedName>
        <fullName evidence="2">Hexokinase_2 domain-containing protein</fullName>
    </submittedName>
</protein>
<proteinExistence type="predicted"/>
<organism evidence="2 3">
    <name type="scientific">Caerostris darwini</name>
    <dbReference type="NCBI Taxonomy" id="1538125"/>
    <lineage>
        <taxon>Eukaryota</taxon>
        <taxon>Metazoa</taxon>
        <taxon>Ecdysozoa</taxon>
        <taxon>Arthropoda</taxon>
        <taxon>Chelicerata</taxon>
        <taxon>Arachnida</taxon>
        <taxon>Araneae</taxon>
        <taxon>Araneomorphae</taxon>
        <taxon>Entelegynae</taxon>
        <taxon>Araneoidea</taxon>
        <taxon>Araneidae</taxon>
        <taxon>Caerostris</taxon>
    </lineage>
</organism>
<evidence type="ECO:0000313" key="2">
    <source>
        <dbReference type="EMBL" id="GIY18773.1"/>
    </source>
</evidence>
<name>A0AAV4R8Z3_9ARAC</name>
<evidence type="ECO:0000256" key="1">
    <source>
        <dbReference type="SAM" id="MobiDB-lite"/>
    </source>
</evidence>
<gene>
    <name evidence="2" type="primary">AVEN_225768_1</name>
    <name evidence="2" type="ORF">CDAR_580301</name>
</gene>
<feature type="compositionally biased region" description="Basic and acidic residues" evidence="1">
    <location>
        <begin position="11"/>
        <end position="20"/>
    </location>
</feature>
<comment type="caution">
    <text evidence="2">The sequence shown here is derived from an EMBL/GenBank/DDBJ whole genome shotgun (WGS) entry which is preliminary data.</text>
</comment>
<dbReference type="EMBL" id="BPLQ01005946">
    <property type="protein sequence ID" value="GIY18773.1"/>
    <property type="molecule type" value="Genomic_DNA"/>
</dbReference>
<accession>A0AAV4R8Z3</accession>